<organism evidence="3">
    <name type="scientific">Clastoptera arizonana</name>
    <name type="common">Arizona spittle bug</name>
    <dbReference type="NCBI Taxonomy" id="38151"/>
    <lineage>
        <taxon>Eukaryota</taxon>
        <taxon>Metazoa</taxon>
        <taxon>Ecdysozoa</taxon>
        <taxon>Arthropoda</taxon>
        <taxon>Hexapoda</taxon>
        <taxon>Insecta</taxon>
        <taxon>Pterygota</taxon>
        <taxon>Neoptera</taxon>
        <taxon>Paraneoptera</taxon>
        <taxon>Hemiptera</taxon>
        <taxon>Auchenorrhyncha</taxon>
        <taxon>Cercopoidea</taxon>
        <taxon>Clastopteridae</taxon>
        <taxon>Clastoptera</taxon>
    </lineage>
</organism>
<dbReference type="GO" id="GO:0034451">
    <property type="term" value="C:centriolar satellite"/>
    <property type="evidence" value="ECO:0007669"/>
    <property type="project" value="TreeGrafter"/>
</dbReference>
<dbReference type="EMBL" id="GEDC01006753">
    <property type="protein sequence ID" value="JAS30545.1"/>
    <property type="molecule type" value="Transcribed_RNA"/>
</dbReference>
<keyword evidence="1" id="KW-0175">Coiled coil</keyword>
<dbReference type="GO" id="GO:0005929">
    <property type="term" value="C:cilium"/>
    <property type="evidence" value="ECO:0007669"/>
    <property type="project" value="GOC"/>
</dbReference>
<dbReference type="GO" id="GO:0010824">
    <property type="term" value="P:regulation of centrosome duplication"/>
    <property type="evidence" value="ECO:0007669"/>
    <property type="project" value="TreeGrafter"/>
</dbReference>
<gene>
    <name evidence="3" type="ORF">g.2502</name>
</gene>
<accession>A0A1B6DY12</accession>
<evidence type="ECO:0000256" key="1">
    <source>
        <dbReference type="SAM" id="Coils"/>
    </source>
</evidence>
<dbReference type="InterPro" id="IPR030465">
    <property type="entry name" value="CEP131"/>
</dbReference>
<feature type="region of interest" description="Disordered" evidence="2">
    <location>
        <begin position="59"/>
        <end position="90"/>
    </location>
</feature>
<feature type="coiled-coil region" evidence="1">
    <location>
        <begin position="811"/>
        <end position="1020"/>
    </location>
</feature>
<proteinExistence type="predicted"/>
<dbReference type="AlphaFoldDB" id="A0A1B6DY12"/>
<dbReference type="PANTHER" id="PTHR31540:SF1">
    <property type="entry name" value="CENTROSOMAL PROTEIN OF 131 KDA"/>
    <property type="match status" value="1"/>
</dbReference>
<feature type="region of interest" description="Disordered" evidence="2">
    <location>
        <begin position="162"/>
        <end position="181"/>
    </location>
</feature>
<evidence type="ECO:0000313" key="3">
    <source>
        <dbReference type="EMBL" id="JAS30545.1"/>
    </source>
</evidence>
<evidence type="ECO:0008006" key="4">
    <source>
        <dbReference type="Google" id="ProtNLM"/>
    </source>
</evidence>
<protein>
    <recommendedName>
        <fullName evidence="4">Centrosomal protein of 131 kDa</fullName>
    </recommendedName>
</protein>
<feature type="coiled-coil region" evidence="1">
    <location>
        <begin position="631"/>
        <end position="701"/>
    </location>
</feature>
<dbReference type="GO" id="GO:0035735">
    <property type="term" value="P:intraciliary transport involved in cilium assembly"/>
    <property type="evidence" value="ECO:0007669"/>
    <property type="project" value="InterPro"/>
</dbReference>
<evidence type="ECO:0000256" key="2">
    <source>
        <dbReference type="SAM" id="MobiDB-lite"/>
    </source>
</evidence>
<dbReference type="PANTHER" id="PTHR31540">
    <property type="entry name" value="CENTROSOMAL PROTEIN OF 131 KDA"/>
    <property type="match status" value="1"/>
</dbReference>
<reference evidence="3" key="1">
    <citation type="submission" date="2015-12" db="EMBL/GenBank/DDBJ databases">
        <title>De novo transcriptome assembly of four potential Pierce s Disease insect vectors from Arizona vineyards.</title>
        <authorList>
            <person name="Tassone E.E."/>
        </authorList>
    </citation>
    <scope>NUCLEOTIDE SEQUENCE</scope>
</reference>
<feature type="region of interest" description="Disordered" evidence="2">
    <location>
        <begin position="260"/>
        <end position="284"/>
    </location>
</feature>
<sequence>MPVAGTDLKSRRNKYSKILDLQLNGFQINLTSRPNSKSDKVIPKLSPRINKLRLKRPMSATPSIGYQGSEKSKLMPSWTRPQSAGSLRRSNKLATKFPDQNIQESGYNSELGATYTLSSSQILQSLMGSCSINAGLDSDSSHASTPQPSLGETIRAAAHLEPGLASKPPLPPSQDLKNKDNDNIDDIIAFKFQRWFPDSVMKHDSQTNISLDLKLYESKYNNDEITDESDIGSRLSLTDGETSDRDYLPYSNKYQRVKIKTPKNSPIKREGDKKSKANPQVNFSSKLNPIKSPIIVVTNEDKSRPDENIRHLKNDRLYSETSRDKLSRFGLGKTNSLDGIFYKSNTEDNMHLKPNDFAIHHSPPIKLKAESSTYQDHYSKISFLLEDSNRILNDESKENPQSGEQVKNCKVVESCAQDDVKDSSFGVNLDKVEEQNDSNNKIVDNFDNVGILTLNTSGPTDYNFKQNELKDESTILLMSNDQEKSLMNKYEESKAVRESSVSSLVRDSFHKNSIESLLKCVSENSDSKDKSSNETAGASYEDIVSILKVLETEDLEPPLLKTNHVPSSPAKFMPASSSTRAILKYLDEVDNSSSFEKFQPKNSSEAISAAVSSSKFAELLNMNAADLAQTVMKLMLQVEELTTSLESLKNKHQQTLQLMKQQKDQEDATIRRNQKFIDQILNEKRKLAEQCEKIVREMDEKHLNNIKSIEGRHKVELKKAQEKYAIAEKSRRDRWIDLKTKKIKELTVKGLEPELDRMSRVHQEEIAELRRVHQKQLEDADAAWSRRLASQREQDLADKEVALTHEREATRHRLEIEVGELEKSYQEQRKRLLEDVRKEREAMEKDVQHSFEQKQKEMDKEWQKMQQQMQVKMKEQEIQHQDEMKQLREAVDTEKESWMTRQKSELLEKESAIRQELKRERDRHIEMIIRKLENEATTKEQAIDNKIKRLKETYESEIQELDNSIKDLKQKLKEARCEVQKHEDDHTKTSTDLHQAQTECTKWKQMYDQLQEEKNIVKKQDDHKISCLQQELTSLAVSLEQEVASVHEEKERQLHQVYTRVKEAIAKKDEAVNIIQKQRDAALEQCAHLEKLLEQQRKSMLQIKTLK</sequence>
<name>A0A1B6DY12_9HEMI</name>